<dbReference type="OrthoDB" id="6261922at2759"/>
<dbReference type="Proteomes" id="UP000678499">
    <property type="component" value="Unassembled WGS sequence"/>
</dbReference>
<dbReference type="PANTHER" id="PTHR24252:SF7">
    <property type="entry name" value="HYALIN"/>
    <property type="match status" value="1"/>
</dbReference>
<protein>
    <recommendedName>
        <fullName evidence="3">Peptidase S1 domain-containing protein</fullName>
    </recommendedName>
</protein>
<dbReference type="PANTHER" id="PTHR24252">
    <property type="entry name" value="ACROSIN-RELATED"/>
    <property type="match status" value="1"/>
</dbReference>
<dbReference type="GO" id="GO:0004252">
    <property type="term" value="F:serine-type endopeptidase activity"/>
    <property type="evidence" value="ECO:0007669"/>
    <property type="project" value="InterPro"/>
</dbReference>
<evidence type="ECO:0000259" key="3">
    <source>
        <dbReference type="Pfam" id="PF00089"/>
    </source>
</evidence>
<sequence>MDCPVVPLRGWALLSSPDLVSQFALDPPFKDSRRRNKDPWRVLKALEPYSFQHYGGGEREKRQATAREQSLETDLNALVPAEQGLTDYEVKNACRCVPFYNCCNDTATAGFCAEAIDIKNNLDFKENRCSVDYFECCSFTDLCGEDVDCLIQVSLVPPSASQSSSPETTSSSSETNSSSEATITPPSIAYKPVPPTIREPPALSEPIPCGRRNFDGVGVRLAGSAEIQQAQYGEFPWMVALLREDTIGRSQPIDVYVCGAVLISPHLVATAAHCVNDY</sequence>
<reference evidence="4" key="1">
    <citation type="submission" date="2020-11" db="EMBL/GenBank/DDBJ databases">
        <authorList>
            <person name="Tran Van P."/>
        </authorList>
    </citation>
    <scope>NUCLEOTIDE SEQUENCE</scope>
</reference>
<dbReference type="SUPFAM" id="SSF50494">
    <property type="entry name" value="Trypsin-like serine proteases"/>
    <property type="match status" value="1"/>
</dbReference>
<dbReference type="InterPro" id="IPR043504">
    <property type="entry name" value="Peptidase_S1_PA_chymotrypsin"/>
</dbReference>
<dbReference type="EMBL" id="CAJPEX010006784">
    <property type="protein sequence ID" value="CAG0924201.1"/>
    <property type="molecule type" value="Genomic_DNA"/>
</dbReference>
<feature type="compositionally biased region" description="Low complexity" evidence="2">
    <location>
        <begin position="158"/>
        <end position="180"/>
    </location>
</feature>
<keyword evidence="5" id="KW-1185">Reference proteome</keyword>
<feature type="region of interest" description="Disordered" evidence="2">
    <location>
        <begin position="158"/>
        <end position="195"/>
    </location>
</feature>
<feature type="domain" description="Peptidase S1" evidence="3">
    <location>
        <begin position="228"/>
        <end position="277"/>
    </location>
</feature>
<dbReference type="GO" id="GO:0006508">
    <property type="term" value="P:proteolysis"/>
    <property type="evidence" value="ECO:0007669"/>
    <property type="project" value="InterPro"/>
</dbReference>
<dbReference type="Gene3D" id="2.40.10.10">
    <property type="entry name" value="Trypsin-like serine proteases"/>
    <property type="match status" value="1"/>
</dbReference>
<dbReference type="EMBL" id="OA888821">
    <property type="protein sequence ID" value="CAD7284049.1"/>
    <property type="molecule type" value="Genomic_DNA"/>
</dbReference>
<dbReference type="Pfam" id="PF00089">
    <property type="entry name" value="Trypsin"/>
    <property type="match status" value="1"/>
</dbReference>
<accession>A0A7R9C0S2</accession>
<organism evidence="4">
    <name type="scientific">Notodromas monacha</name>
    <dbReference type="NCBI Taxonomy" id="399045"/>
    <lineage>
        <taxon>Eukaryota</taxon>
        <taxon>Metazoa</taxon>
        <taxon>Ecdysozoa</taxon>
        <taxon>Arthropoda</taxon>
        <taxon>Crustacea</taxon>
        <taxon>Oligostraca</taxon>
        <taxon>Ostracoda</taxon>
        <taxon>Podocopa</taxon>
        <taxon>Podocopida</taxon>
        <taxon>Cypridocopina</taxon>
        <taxon>Cypridoidea</taxon>
        <taxon>Cyprididae</taxon>
        <taxon>Notodromas</taxon>
    </lineage>
</organism>
<proteinExistence type="predicted"/>
<feature type="non-terminal residue" evidence="4">
    <location>
        <position position="1"/>
    </location>
</feature>
<dbReference type="InterPro" id="IPR009003">
    <property type="entry name" value="Peptidase_S1_PA"/>
</dbReference>
<evidence type="ECO:0000256" key="1">
    <source>
        <dbReference type="ARBA" id="ARBA00023157"/>
    </source>
</evidence>
<evidence type="ECO:0000256" key="2">
    <source>
        <dbReference type="SAM" id="MobiDB-lite"/>
    </source>
</evidence>
<keyword evidence="1" id="KW-1015">Disulfide bond</keyword>
<dbReference type="InterPro" id="IPR001254">
    <property type="entry name" value="Trypsin_dom"/>
</dbReference>
<evidence type="ECO:0000313" key="5">
    <source>
        <dbReference type="Proteomes" id="UP000678499"/>
    </source>
</evidence>
<evidence type="ECO:0000313" key="4">
    <source>
        <dbReference type="EMBL" id="CAD7284049.1"/>
    </source>
</evidence>
<dbReference type="AlphaFoldDB" id="A0A7R9C0S2"/>
<gene>
    <name evidence="4" type="ORF">NMOB1V02_LOCUS11657</name>
</gene>
<name>A0A7R9C0S2_9CRUS</name>